<dbReference type="PROSITE" id="PS51745">
    <property type="entry name" value="PB1"/>
    <property type="match status" value="1"/>
</dbReference>
<evidence type="ECO:0000256" key="7">
    <source>
        <dbReference type="ARBA" id="ARBA00023294"/>
    </source>
</evidence>
<evidence type="ECO:0000313" key="12">
    <source>
        <dbReference type="Proteomes" id="UP001642360"/>
    </source>
</evidence>
<feature type="domain" description="PB1" evidence="10">
    <location>
        <begin position="524"/>
        <end position="608"/>
    </location>
</feature>
<feature type="compositionally biased region" description="Polar residues" evidence="9">
    <location>
        <begin position="235"/>
        <end position="247"/>
    </location>
</feature>
<evidence type="ECO:0000256" key="8">
    <source>
        <dbReference type="RuleBase" id="RU004549"/>
    </source>
</evidence>
<evidence type="ECO:0000256" key="6">
    <source>
        <dbReference type="ARBA" id="ARBA00023242"/>
    </source>
</evidence>
<feature type="non-terminal residue" evidence="11">
    <location>
        <position position="1"/>
    </location>
</feature>
<evidence type="ECO:0000256" key="1">
    <source>
        <dbReference type="ARBA" id="ARBA00004123"/>
    </source>
</evidence>
<proteinExistence type="inferred from homology"/>
<accession>A0ABC8TPA9</accession>
<keyword evidence="4" id="KW-0238">DNA-binding</keyword>
<keyword evidence="7 8" id="KW-0927">Auxin signaling pathway</keyword>
<evidence type="ECO:0000256" key="2">
    <source>
        <dbReference type="ARBA" id="ARBA00007853"/>
    </source>
</evidence>
<comment type="similarity">
    <text evidence="8">Belongs to the Aux/IAA family.</text>
</comment>
<comment type="subcellular location">
    <subcellularLocation>
        <location evidence="1 8">Nucleus</location>
    </subcellularLocation>
</comment>
<dbReference type="PANTHER" id="PTHR31384">
    <property type="entry name" value="AUXIN RESPONSE FACTOR 4-RELATED"/>
    <property type="match status" value="1"/>
</dbReference>
<keyword evidence="12" id="KW-1185">Reference proteome</keyword>
<dbReference type="InterPro" id="IPR033389">
    <property type="entry name" value="AUX/IAA_dom"/>
</dbReference>
<dbReference type="Gene3D" id="2.30.30.1040">
    <property type="match status" value="1"/>
</dbReference>
<dbReference type="PANTHER" id="PTHR31384:SF10">
    <property type="entry name" value="AUXIN RESPONSE FACTOR 5"/>
    <property type="match status" value="1"/>
</dbReference>
<comment type="subunit">
    <text evidence="8">Homodimers and heterodimers.</text>
</comment>
<dbReference type="AlphaFoldDB" id="A0ABC8TPA9"/>
<comment type="function">
    <text evidence="8">Aux/IAA proteins are short-lived transcriptional factors that function as repressors of early auxin response genes at low auxin concentrations.</text>
</comment>
<dbReference type="InterPro" id="IPR053793">
    <property type="entry name" value="PB1-like"/>
</dbReference>
<keyword evidence="8" id="KW-0678">Repressor</keyword>
<protein>
    <recommendedName>
        <fullName evidence="8">Auxin-responsive protein</fullName>
    </recommendedName>
</protein>
<dbReference type="Pfam" id="PF06507">
    <property type="entry name" value="ARF_AD"/>
    <property type="match status" value="1"/>
</dbReference>
<evidence type="ECO:0000256" key="9">
    <source>
        <dbReference type="SAM" id="MobiDB-lite"/>
    </source>
</evidence>
<dbReference type="Pfam" id="PF02309">
    <property type="entry name" value="AUX_IAA"/>
    <property type="match status" value="1"/>
</dbReference>
<feature type="non-terminal residue" evidence="11">
    <location>
        <position position="655"/>
    </location>
</feature>
<dbReference type="InterPro" id="IPR044835">
    <property type="entry name" value="ARF_plant"/>
</dbReference>
<dbReference type="InterPro" id="IPR010525">
    <property type="entry name" value="ARF_dom"/>
</dbReference>
<name>A0ABC8TPA9_9AQUA</name>
<keyword evidence="5 8" id="KW-0804">Transcription</keyword>
<evidence type="ECO:0000256" key="5">
    <source>
        <dbReference type="ARBA" id="ARBA00023163"/>
    </source>
</evidence>
<keyword evidence="6 8" id="KW-0539">Nucleus</keyword>
<sequence length="655" mass="72470">ACPSEFVIPLAKFRKSVYGTQLSIGMRFGMMFETEESGKRRYMGTIVGISDLDPPRWPGSKWRSLQVEWDEPGSGDKQNRVSPWEIETPESLFMFPSLTSGLKRPLQLGAQADWENMINRPFIRVPDILNGDLAYPSISSIWSEELIKRLIKPQSVDHPGKIAPAIQDPTLKAAPSQEAKILMQPAIKQKLQPSENMPPQSAQHPQFPVDRPNTINPNFPLQTNLPRKLQPPNKLGNQASSGTNTDMNNSELILAADQLSQITSCVGQCNEDKLGVKPINPHSLINELAFLDQNHGSSQLQTSSWLTQAQLDANILPTEQIDASQLESATLNGLFQYSDTIEWNAYSSTSQSLAGSFRSLESSIGHEMWDHQMNNSRCLSQSNHLVPLPQQDLPSFHGTSKFNNFKDLSDESHSQSDIYSCFNFDGSSGGSTVVDPSVSSTVLDEFCALKDADFQNASDYLVGNFSSSQDVQSQITSASLADSQAFCVQEFADNSGGASSRNVDFDDTSLLQNSSWQQVTPRVRTYTKIQKAGSVGRSIDISSFKNYDELCSEIERMFGLEGLLNDSRGSGWKLVYVDFENDVLLVGDDPWEEFVGCVRCIRILSPAEVQQMGEEGMQLLNSTMQGINSSVSEGGRWDAPTELLYPQNACLLPDF</sequence>
<dbReference type="Proteomes" id="UP001642360">
    <property type="component" value="Unassembled WGS sequence"/>
</dbReference>
<evidence type="ECO:0000256" key="4">
    <source>
        <dbReference type="ARBA" id="ARBA00023125"/>
    </source>
</evidence>
<dbReference type="GO" id="GO:0005634">
    <property type="term" value="C:nucleus"/>
    <property type="evidence" value="ECO:0007669"/>
    <property type="project" value="UniProtKB-SubCell"/>
</dbReference>
<evidence type="ECO:0000256" key="3">
    <source>
        <dbReference type="ARBA" id="ARBA00023015"/>
    </source>
</evidence>
<keyword evidence="3 8" id="KW-0805">Transcription regulation</keyword>
<dbReference type="EMBL" id="CAUOFW020005585">
    <property type="protein sequence ID" value="CAK9170801.1"/>
    <property type="molecule type" value="Genomic_DNA"/>
</dbReference>
<feature type="region of interest" description="Disordered" evidence="9">
    <location>
        <begin position="220"/>
        <end position="247"/>
    </location>
</feature>
<evidence type="ECO:0000259" key="10">
    <source>
        <dbReference type="PROSITE" id="PS51745"/>
    </source>
</evidence>
<comment type="similarity">
    <text evidence="2">Belongs to the ARF family.</text>
</comment>
<dbReference type="FunFam" id="3.10.20.90:FF:000047">
    <property type="entry name" value="Auxin response factor"/>
    <property type="match status" value="1"/>
</dbReference>
<evidence type="ECO:0000313" key="11">
    <source>
        <dbReference type="EMBL" id="CAK9170801.1"/>
    </source>
</evidence>
<reference evidence="11 12" key="1">
    <citation type="submission" date="2024-02" db="EMBL/GenBank/DDBJ databases">
        <authorList>
            <person name="Vignale AGUSTIN F."/>
            <person name="Sosa J E."/>
            <person name="Modenutti C."/>
        </authorList>
    </citation>
    <scope>NUCLEOTIDE SEQUENCE [LARGE SCALE GENOMIC DNA]</scope>
</reference>
<dbReference type="SUPFAM" id="SSF54277">
    <property type="entry name" value="CAD &amp; PB1 domains"/>
    <property type="match status" value="1"/>
</dbReference>
<dbReference type="FunFam" id="2.30.30.1040:FF:000001">
    <property type="entry name" value="Auxin response factor"/>
    <property type="match status" value="1"/>
</dbReference>
<dbReference type="Gene3D" id="3.10.20.90">
    <property type="entry name" value="Phosphatidylinositol 3-kinase Catalytic Subunit, Chain A, domain 1"/>
    <property type="match status" value="1"/>
</dbReference>
<comment type="caution">
    <text evidence="11">The sequence shown here is derived from an EMBL/GenBank/DDBJ whole genome shotgun (WGS) entry which is preliminary data.</text>
</comment>
<gene>
    <name evidence="11" type="ORF">ILEXP_LOCUS40307</name>
</gene>
<organism evidence="11 12">
    <name type="scientific">Ilex paraguariensis</name>
    <name type="common">yerba mate</name>
    <dbReference type="NCBI Taxonomy" id="185542"/>
    <lineage>
        <taxon>Eukaryota</taxon>
        <taxon>Viridiplantae</taxon>
        <taxon>Streptophyta</taxon>
        <taxon>Embryophyta</taxon>
        <taxon>Tracheophyta</taxon>
        <taxon>Spermatophyta</taxon>
        <taxon>Magnoliopsida</taxon>
        <taxon>eudicotyledons</taxon>
        <taxon>Gunneridae</taxon>
        <taxon>Pentapetalae</taxon>
        <taxon>asterids</taxon>
        <taxon>campanulids</taxon>
        <taxon>Aquifoliales</taxon>
        <taxon>Aquifoliaceae</taxon>
        <taxon>Ilex</taxon>
    </lineage>
</organism>
<dbReference type="GO" id="GO:0003677">
    <property type="term" value="F:DNA binding"/>
    <property type="evidence" value="ECO:0007669"/>
    <property type="project" value="UniProtKB-KW"/>
</dbReference>
<dbReference type="GO" id="GO:0009734">
    <property type="term" value="P:auxin-activated signaling pathway"/>
    <property type="evidence" value="ECO:0007669"/>
    <property type="project" value="UniProtKB-UniRule"/>
</dbReference>